<dbReference type="NCBIfam" id="NF033484">
    <property type="entry name" value="Stp1_PP2C_phos"/>
    <property type="match status" value="1"/>
</dbReference>
<dbReference type="PROSITE" id="PS51746">
    <property type="entry name" value="PPM_2"/>
    <property type="match status" value="1"/>
</dbReference>
<dbReference type="SUPFAM" id="SSF81606">
    <property type="entry name" value="PP2C-like"/>
    <property type="match status" value="1"/>
</dbReference>
<evidence type="ECO:0000313" key="3">
    <source>
        <dbReference type="Proteomes" id="UP000295325"/>
    </source>
</evidence>
<reference evidence="2 3" key="1">
    <citation type="submission" date="2019-03" db="EMBL/GenBank/DDBJ databases">
        <title>Genomic Encyclopedia of Type Strains, Phase IV (KMG-IV): sequencing the most valuable type-strain genomes for metagenomic binning, comparative biology and taxonomic classification.</title>
        <authorList>
            <person name="Goeker M."/>
        </authorList>
    </citation>
    <scope>NUCLEOTIDE SEQUENCE [LARGE SCALE GENOMIC DNA]</scope>
    <source>
        <strain evidence="2 3">DSM 24455</strain>
    </source>
</reference>
<evidence type="ECO:0000259" key="1">
    <source>
        <dbReference type="PROSITE" id="PS51746"/>
    </source>
</evidence>
<protein>
    <submittedName>
        <fullName evidence="2">Protein phosphatase</fullName>
    </submittedName>
</protein>
<dbReference type="CDD" id="cd00143">
    <property type="entry name" value="PP2Cc"/>
    <property type="match status" value="1"/>
</dbReference>
<keyword evidence="3" id="KW-1185">Reference proteome</keyword>
<dbReference type="InterPro" id="IPR001932">
    <property type="entry name" value="PPM-type_phosphatase-like_dom"/>
</dbReference>
<feature type="domain" description="PPM-type phosphatase" evidence="1">
    <location>
        <begin position="2"/>
        <end position="237"/>
    </location>
</feature>
<dbReference type="Proteomes" id="UP000295325">
    <property type="component" value="Unassembled WGS sequence"/>
</dbReference>
<dbReference type="RefSeq" id="WP_166636355.1">
    <property type="nucleotide sequence ID" value="NZ_SOAZ01000006.1"/>
</dbReference>
<gene>
    <name evidence="2" type="ORF">EDD71_106120</name>
</gene>
<dbReference type="PANTHER" id="PTHR47992">
    <property type="entry name" value="PROTEIN PHOSPHATASE"/>
    <property type="match status" value="1"/>
</dbReference>
<dbReference type="SMART" id="SM00331">
    <property type="entry name" value="PP2C_SIG"/>
    <property type="match status" value="1"/>
</dbReference>
<organism evidence="2 3">
    <name type="scientific">Fonticella tunisiensis</name>
    <dbReference type="NCBI Taxonomy" id="1096341"/>
    <lineage>
        <taxon>Bacteria</taxon>
        <taxon>Bacillati</taxon>
        <taxon>Bacillota</taxon>
        <taxon>Clostridia</taxon>
        <taxon>Eubacteriales</taxon>
        <taxon>Clostridiaceae</taxon>
        <taxon>Fonticella</taxon>
    </lineage>
</organism>
<dbReference type="Pfam" id="PF13672">
    <property type="entry name" value="PP2C_2"/>
    <property type="match status" value="1"/>
</dbReference>
<dbReference type="InterPro" id="IPR015655">
    <property type="entry name" value="PP2C"/>
</dbReference>
<dbReference type="SMART" id="SM00332">
    <property type="entry name" value="PP2Cc"/>
    <property type="match status" value="1"/>
</dbReference>
<dbReference type="Gene3D" id="3.60.40.10">
    <property type="entry name" value="PPM-type phosphatase domain"/>
    <property type="match status" value="1"/>
</dbReference>
<dbReference type="EMBL" id="SOAZ01000006">
    <property type="protein sequence ID" value="TDT61636.1"/>
    <property type="molecule type" value="Genomic_DNA"/>
</dbReference>
<dbReference type="AlphaFoldDB" id="A0A4R7KR67"/>
<dbReference type="GO" id="GO:0004722">
    <property type="term" value="F:protein serine/threonine phosphatase activity"/>
    <property type="evidence" value="ECO:0007669"/>
    <property type="project" value="InterPro"/>
</dbReference>
<comment type="caution">
    <text evidence="2">The sequence shown here is derived from an EMBL/GenBank/DDBJ whole genome shotgun (WGS) entry which is preliminary data.</text>
</comment>
<evidence type="ECO:0000313" key="2">
    <source>
        <dbReference type="EMBL" id="TDT61636.1"/>
    </source>
</evidence>
<accession>A0A4R7KR67</accession>
<name>A0A4R7KR67_9CLOT</name>
<dbReference type="InterPro" id="IPR036457">
    <property type="entry name" value="PPM-type-like_dom_sf"/>
</dbReference>
<proteinExistence type="predicted"/>
<sequence>MYIKCKTDRGRIRETNQDYVLTFKGSKYTLLIVADGMGGHNAGETASRIAATTLREFIIENINSYHEKDELIRDGILEANRKVFEESLKDEKYKGMGTTVTCCLILQNKLYLGHVGDSRAYIINVREIRKISEDHSYVQELINKGSITEAEAQMHPQRNLITRAIGIDKYVVVDTKIENLEDKDCVLLCSDGLTSYVSSEEMWKMILDKREDAVDDLINLANERGGSDNISIIIARKGDEDE</sequence>